<evidence type="ECO:0000313" key="3">
    <source>
        <dbReference type="Proteomes" id="UP000788426"/>
    </source>
</evidence>
<feature type="transmembrane region" description="Helical" evidence="1">
    <location>
        <begin position="71"/>
        <end position="91"/>
    </location>
</feature>
<dbReference type="RefSeq" id="WP_219481420.1">
    <property type="nucleotide sequence ID" value="NZ_CAUTEZ010000005.1"/>
</dbReference>
<dbReference type="Proteomes" id="UP000788426">
    <property type="component" value="Unassembled WGS sequence"/>
</dbReference>
<dbReference type="EMBL" id="JAHXCT010000004">
    <property type="protein sequence ID" value="MBW4769518.1"/>
    <property type="molecule type" value="Genomic_DNA"/>
</dbReference>
<reference evidence="2 3" key="1">
    <citation type="submission" date="2021-07" db="EMBL/GenBank/DDBJ databases">
        <title>Genomic diversity and antimicrobial resistance of Prevotella spp. isolated from chronic lung disease airways.</title>
        <authorList>
            <person name="Webb K.A."/>
            <person name="Olagoke O.S."/>
            <person name="Baird T."/>
            <person name="Neill J."/>
            <person name="Pham A."/>
            <person name="Wells T.J."/>
            <person name="Ramsay K.A."/>
            <person name="Bell S.C."/>
            <person name="Sarovich D.S."/>
            <person name="Price E.P."/>
        </authorList>
    </citation>
    <scope>NUCLEOTIDE SEQUENCE [LARGE SCALE GENOMIC DNA]</scope>
    <source>
        <strain evidence="2 3">SCHI0011.S.12</strain>
    </source>
</reference>
<name>A0ABS6YFM4_9BACT</name>
<protein>
    <submittedName>
        <fullName evidence="2">Uncharacterized protein</fullName>
    </submittedName>
</protein>
<sequence length="92" mass="10968">MNWFKQAKPRGFEHRYLYYNERKENIDKLKEKYQVESSMNKGENKEASKRIVKPILLRSNSNAFTPLTQSFLLVIPMLLLLGLLAVVYYWLI</sequence>
<keyword evidence="1" id="KW-1133">Transmembrane helix</keyword>
<evidence type="ECO:0000313" key="2">
    <source>
        <dbReference type="EMBL" id="MBW4769518.1"/>
    </source>
</evidence>
<organism evidence="2 3">
    <name type="scientific">Hoylesella nanceiensis</name>
    <dbReference type="NCBI Taxonomy" id="425941"/>
    <lineage>
        <taxon>Bacteria</taxon>
        <taxon>Pseudomonadati</taxon>
        <taxon>Bacteroidota</taxon>
        <taxon>Bacteroidia</taxon>
        <taxon>Bacteroidales</taxon>
        <taxon>Prevotellaceae</taxon>
        <taxon>Hoylesella</taxon>
    </lineage>
</organism>
<evidence type="ECO:0000256" key="1">
    <source>
        <dbReference type="SAM" id="Phobius"/>
    </source>
</evidence>
<keyword evidence="1" id="KW-0472">Membrane</keyword>
<proteinExistence type="predicted"/>
<comment type="caution">
    <text evidence="2">The sequence shown here is derived from an EMBL/GenBank/DDBJ whole genome shotgun (WGS) entry which is preliminary data.</text>
</comment>
<gene>
    <name evidence="2" type="ORF">KZO38_07050</name>
</gene>
<accession>A0ABS6YFM4</accession>
<keyword evidence="1" id="KW-0812">Transmembrane</keyword>
<keyword evidence="3" id="KW-1185">Reference proteome</keyword>